<evidence type="ECO:0000313" key="2">
    <source>
        <dbReference type="Proteomes" id="UP000677918"/>
    </source>
</evidence>
<name>A0A8J4H7M1_9BACL</name>
<dbReference type="Proteomes" id="UP000677918">
    <property type="component" value="Unassembled WGS sequence"/>
</dbReference>
<organism evidence="1 2">
    <name type="scientific">Xylanibacillus composti</name>
    <dbReference type="NCBI Taxonomy" id="1572762"/>
    <lineage>
        <taxon>Bacteria</taxon>
        <taxon>Bacillati</taxon>
        <taxon>Bacillota</taxon>
        <taxon>Bacilli</taxon>
        <taxon>Bacillales</taxon>
        <taxon>Paenibacillaceae</taxon>
        <taxon>Xylanibacillus</taxon>
    </lineage>
</organism>
<dbReference type="SUPFAM" id="SSF51219">
    <property type="entry name" value="TRAP-like"/>
    <property type="match status" value="1"/>
</dbReference>
<protein>
    <recommendedName>
        <fullName evidence="3">AIM24 family protein</fullName>
    </recommendedName>
</protein>
<dbReference type="InterPro" id="IPR036983">
    <property type="entry name" value="AIM24_sf"/>
</dbReference>
<gene>
    <name evidence="1" type="ORF">XYCOK13_40600</name>
</gene>
<dbReference type="Gene3D" id="3.60.160.10">
    <property type="entry name" value="Mitochondrial biogenesis AIM24"/>
    <property type="match status" value="1"/>
</dbReference>
<evidence type="ECO:0000313" key="1">
    <source>
        <dbReference type="EMBL" id="GIQ71236.1"/>
    </source>
</evidence>
<dbReference type="InterPro" id="IPR016031">
    <property type="entry name" value="Trp_RNA-bd_attenuator-like_dom"/>
</dbReference>
<dbReference type="InterPro" id="IPR002838">
    <property type="entry name" value="AIM24"/>
</dbReference>
<reference evidence="1" key="1">
    <citation type="submission" date="2021-04" db="EMBL/GenBank/DDBJ databases">
        <title>Draft genome sequence of Xylanibacillus composti strain K13.</title>
        <authorList>
            <person name="Uke A."/>
            <person name="Chhe C."/>
            <person name="Baramee S."/>
            <person name="Kosugi A."/>
        </authorList>
    </citation>
    <scope>NUCLEOTIDE SEQUENCE</scope>
    <source>
        <strain evidence="1">K13</strain>
    </source>
</reference>
<proteinExistence type="predicted"/>
<comment type="caution">
    <text evidence="1">The sequence shown here is derived from an EMBL/GenBank/DDBJ whole genome shotgun (WGS) entry which is preliminary data.</text>
</comment>
<dbReference type="Pfam" id="PF01987">
    <property type="entry name" value="AIM24"/>
    <property type="match status" value="1"/>
</dbReference>
<dbReference type="RefSeq" id="WP_213414036.1">
    <property type="nucleotide sequence ID" value="NZ_BOVK01000075.1"/>
</dbReference>
<dbReference type="AlphaFoldDB" id="A0A8J4H7M1"/>
<accession>A0A8J4H7M1</accession>
<evidence type="ECO:0008006" key="3">
    <source>
        <dbReference type="Google" id="ProtNLM"/>
    </source>
</evidence>
<sequence>MNVVSPMPVGHVQISLDAEESIQVYHPRAILAFQGKPTNREDRIMNMAGIYRKKRFVCSRISGAGELVLGLPEGCSLETIDIPPDSDLLFDFRHVLFHTDGLGMKTRIQTLRNAWITRKFTRMRFSGPGMLGVITTGTLVTLQLDPEKPLFVDAGALVAYPERASVKLSVYGNSLASQHMNVQFEMTGHGPVLLQSGSADMLLQQELRNESWLRRVLRELLPFGGVYIK</sequence>
<keyword evidence="2" id="KW-1185">Reference proteome</keyword>
<dbReference type="EMBL" id="BOVK01000075">
    <property type="protein sequence ID" value="GIQ71236.1"/>
    <property type="molecule type" value="Genomic_DNA"/>
</dbReference>